<proteinExistence type="predicted"/>
<dbReference type="InterPro" id="IPR028973">
    <property type="entry name" value="PhnB-like"/>
</dbReference>
<dbReference type="CDD" id="cd06588">
    <property type="entry name" value="PhnB_like"/>
    <property type="match status" value="1"/>
</dbReference>
<dbReference type="EMBL" id="CP097218">
    <property type="protein sequence ID" value="UQN28930.1"/>
    <property type="molecule type" value="Genomic_DNA"/>
</dbReference>
<dbReference type="SUPFAM" id="SSF54593">
    <property type="entry name" value="Glyoxalase/Bleomycin resistance protein/Dihydroxybiphenyl dioxygenase"/>
    <property type="match status" value="1"/>
</dbReference>
<evidence type="ECO:0000313" key="3">
    <source>
        <dbReference type="Proteomes" id="UP001055868"/>
    </source>
</evidence>
<dbReference type="Gene3D" id="3.10.180.10">
    <property type="entry name" value="2,3-Dihydroxybiphenyl 1,2-Dioxygenase, domain 1"/>
    <property type="match status" value="1"/>
</dbReference>
<dbReference type="PANTHER" id="PTHR33990">
    <property type="entry name" value="PROTEIN YJDN-RELATED"/>
    <property type="match status" value="1"/>
</dbReference>
<evidence type="ECO:0000313" key="2">
    <source>
        <dbReference type="EMBL" id="UQN28930.1"/>
    </source>
</evidence>
<dbReference type="InterPro" id="IPR029068">
    <property type="entry name" value="Glyas_Bleomycin-R_OHBP_Dase"/>
</dbReference>
<dbReference type="Proteomes" id="UP001055868">
    <property type="component" value="Chromosome"/>
</dbReference>
<name>A0ABY4N6Z4_9MICO</name>
<dbReference type="Pfam" id="PF00903">
    <property type="entry name" value="Glyoxalase"/>
    <property type="match status" value="1"/>
</dbReference>
<reference evidence="2" key="1">
    <citation type="submission" date="2022-05" db="EMBL/GenBank/DDBJ databases">
        <title>Genomic analysis of Brachybacterium sp. CBA3104.</title>
        <authorList>
            <person name="Roh S.W."/>
            <person name="Kim Y.B."/>
            <person name="Kim Y."/>
        </authorList>
    </citation>
    <scope>NUCLEOTIDE SEQUENCE</scope>
    <source>
        <strain evidence="2">CBA3104</strain>
    </source>
</reference>
<sequence length="149" mass="15827">MSISTTAHLNLPGTAHEALTFYRDVFGGEVSTTTYGALGMPADSPDAGKVVFGSLTSEDGVRLMAYDVPGRDEPFPSRTRRENGTTLTDQPFFLAAGAGSLEELRPIWDALADGASVIEPLAASPWSAGFGMLTDRFGVTWTLDVRPAD</sequence>
<organism evidence="2 3">
    <name type="scientific">Brachybacterium kimchii</name>
    <dbReference type="NCBI Taxonomy" id="2942909"/>
    <lineage>
        <taxon>Bacteria</taxon>
        <taxon>Bacillati</taxon>
        <taxon>Actinomycetota</taxon>
        <taxon>Actinomycetes</taxon>
        <taxon>Micrococcales</taxon>
        <taxon>Dermabacteraceae</taxon>
        <taxon>Brachybacterium</taxon>
    </lineage>
</organism>
<dbReference type="RefSeq" id="WP_249478095.1">
    <property type="nucleotide sequence ID" value="NZ_CP097218.1"/>
</dbReference>
<gene>
    <name evidence="2" type="ORF">M4486_15040</name>
</gene>
<protein>
    <submittedName>
        <fullName evidence="2">VOC family protein</fullName>
    </submittedName>
</protein>
<dbReference type="InterPro" id="IPR004360">
    <property type="entry name" value="Glyas_Fos-R_dOase_dom"/>
</dbReference>
<evidence type="ECO:0000259" key="1">
    <source>
        <dbReference type="Pfam" id="PF00903"/>
    </source>
</evidence>
<dbReference type="PANTHER" id="PTHR33990:SF1">
    <property type="entry name" value="PROTEIN YJDN"/>
    <property type="match status" value="1"/>
</dbReference>
<feature type="domain" description="Glyoxalase/fosfomycin resistance/dioxygenase" evidence="1">
    <location>
        <begin position="15"/>
        <end position="142"/>
    </location>
</feature>
<accession>A0ABY4N6Z4</accession>
<keyword evidence="3" id="KW-1185">Reference proteome</keyword>